<dbReference type="Gene3D" id="1.20.1250.20">
    <property type="entry name" value="MFS general substrate transporter like domains"/>
    <property type="match status" value="1"/>
</dbReference>
<dbReference type="GO" id="GO:0022857">
    <property type="term" value="F:transmembrane transporter activity"/>
    <property type="evidence" value="ECO:0007669"/>
    <property type="project" value="InterPro"/>
</dbReference>
<dbReference type="FunFam" id="1.20.1720.10:FF:000004">
    <property type="entry name" value="EmrB/QacA family drug resistance transporter"/>
    <property type="match status" value="1"/>
</dbReference>
<gene>
    <name evidence="10" type="ORF">JOL79_01395</name>
</gene>
<keyword evidence="3" id="KW-0813">Transport</keyword>
<feature type="domain" description="Major facilitator superfamily (MFS) profile" evidence="9">
    <location>
        <begin position="23"/>
        <end position="501"/>
    </location>
</feature>
<feature type="transmembrane region" description="Helical" evidence="8">
    <location>
        <begin position="410"/>
        <end position="429"/>
    </location>
</feature>
<proteinExistence type="inferred from homology"/>
<dbReference type="AlphaFoldDB" id="A0A940WE27"/>
<feature type="transmembrane region" description="Helical" evidence="8">
    <location>
        <begin position="146"/>
        <end position="164"/>
    </location>
</feature>
<dbReference type="PRINTS" id="PR01036">
    <property type="entry name" value="TCRTETB"/>
</dbReference>
<dbReference type="InterPro" id="IPR020846">
    <property type="entry name" value="MFS_dom"/>
</dbReference>
<feature type="transmembrane region" description="Helical" evidence="8">
    <location>
        <begin position="20"/>
        <end position="38"/>
    </location>
</feature>
<feature type="transmembrane region" description="Helical" evidence="8">
    <location>
        <begin position="208"/>
        <end position="228"/>
    </location>
</feature>
<evidence type="ECO:0000256" key="7">
    <source>
        <dbReference type="ARBA" id="ARBA00023136"/>
    </source>
</evidence>
<organism evidence="10 11">
    <name type="scientific">Microbispora oryzae</name>
    <dbReference type="NCBI Taxonomy" id="2806554"/>
    <lineage>
        <taxon>Bacteria</taxon>
        <taxon>Bacillati</taxon>
        <taxon>Actinomycetota</taxon>
        <taxon>Actinomycetes</taxon>
        <taxon>Streptosporangiales</taxon>
        <taxon>Streptosporangiaceae</taxon>
        <taxon>Microbispora</taxon>
    </lineage>
</organism>
<dbReference type="InterPro" id="IPR036259">
    <property type="entry name" value="MFS_trans_sf"/>
</dbReference>
<evidence type="ECO:0000256" key="3">
    <source>
        <dbReference type="ARBA" id="ARBA00022448"/>
    </source>
</evidence>
<feature type="transmembrane region" description="Helical" evidence="8">
    <location>
        <begin position="176"/>
        <end position="196"/>
    </location>
</feature>
<evidence type="ECO:0000256" key="8">
    <source>
        <dbReference type="SAM" id="Phobius"/>
    </source>
</evidence>
<feature type="transmembrane region" description="Helical" evidence="8">
    <location>
        <begin position="58"/>
        <end position="76"/>
    </location>
</feature>
<evidence type="ECO:0000313" key="11">
    <source>
        <dbReference type="Proteomes" id="UP000674234"/>
    </source>
</evidence>
<dbReference type="PANTHER" id="PTHR23501:SF197">
    <property type="entry name" value="COMD"/>
    <property type="match status" value="1"/>
</dbReference>
<keyword evidence="11" id="KW-1185">Reference proteome</keyword>
<dbReference type="InterPro" id="IPR004638">
    <property type="entry name" value="EmrB-like"/>
</dbReference>
<feature type="transmembrane region" description="Helical" evidence="8">
    <location>
        <begin position="113"/>
        <end position="134"/>
    </location>
</feature>
<evidence type="ECO:0000256" key="6">
    <source>
        <dbReference type="ARBA" id="ARBA00022989"/>
    </source>
</evidence>
<feature type="transmembrane region" description="Helical" evidence="8">
    <location>
        <begin position="367"/>
        <end position="389"/>
    </location>
</feature>
<feature type="transmembrane region" description="Helical" evidence="8">
    <location>
        <begin position="280"/>
        <end position="301"/>
    </location>
</feature>
<dbReference type="Pfam" id="PF07690">
    <property type="entry name" value="MFS_1"/>
    <property type="match status" value="1"/>
</dbReference>
<dbReference type="RefSeq" id="WP_210153746.1">
    <property type="nucleotide sequence ID" value="NZ_JAFCNB010000001.1"/>
</dbReference>
<evidence type="ECO:0000256" key="2">
    <source>
        <dbReference type="ARBA" id="ARBA00007520"/>
    </source>
</evidence>
<dbReference type="PANTHER" id="PTHR23501">
    <property type="entry name" value="MAJOR FACILITATOR SUPERFAMILY"/>
    <property type="match status" value="1"/>
</dbReference>
<accession>A0A940WE27</accession>
<evidence type="ECO:0000313" key="10">
    <source>
        <dbReference type="EMBL" id="MBP2702452.1"/>
    </source>
</evidence>
<dbReference type="PROSITE" id="PS50850">
    <property type="entry name" value="MFS"/>
    <property type="match status" value="1"/>
</dbReference>
<dbReference type="GO" id="GO:0005886">
    <property type="term" value="C:plasma membrane"/>
    <property type="evidence" value="ECO:0007669"/>
    <property type="project" value="UniProtKB-SubCell"/>
</dbReference>
<feature type="transmembrane region" description="Helical" evidence="8">
    <location>
        <begin position="88"/>
        <end position="107"/>
    </location>
</feature>
<protein>
    <submittedName>
        <fullName evidence="10">MFS transporter</fullName>
    </submittedName>
</protein>
<keyword evidence="6 8" id="KW-1133">Transmembrane helix</keyword>
<evidence type="ECO:0000256" key="1">
    <source>
        <dbReference type="ARBA" id="ARBA00004651"/>
    </source>
</evidence>
<dbReference type="EMBL" id="JAFCNB010000001">
    <property type="protein sequence ID" value="MBP2702452.1"/>
    <property type="molecule type" value="Genomic_DNA"/>
</dbReference>
<comment type="similarity">
    <text evidence="2">Belongs to the major facilitator superfamily. TCR/Tet family.</text>
</comment>
<keyword evidence="7 8" id="KW-0472">Membrane</keyword>
<evidence type="ECO:0000259" key="9">
    <source>
        <dbReference type="PROSITE" id="PS50850"/>
    </source>
</evidence>
<sequence>MSVRTESQAEQTDYLPHRQILIVLGGVAAGMLLAALDQSIVGTALPRIVSDLGGLDKLSWVVTAYLLTSTAATPLWGKISDLYGRRTIFQTAIGIFLIGSALAGLSQNIGQLIVFRAVQGLGGGGLMALAFSIIGDVIPPRERGRYMGYFGAVWGTSSVAGPLLGGFFTDGPGWRWIFWINLPIGLVSLVVTSVALRIPVARRQHSIDYLGAGLIVAGVTCLLLYLDWAGDDLGWTAPGALALVAGFVALAALFVLVELRAAEPILPMRLFRNSIFSVGNAFNFLAGIAMFGGMIFLPVYLQAVQGMSPTVSGLALLPAVLGIFSTSITSGQLMTRTGRYKVYPILGSVVLAGGLWLLSTIRVDTPYWQVAVYAYLFGAGLGFTMQTVVTAIQNAVGRADMGTATSSATFFRMMGAAIGTAVMGAVLTSRLSHYLAVEFAGKAPSGKVDANNVQAIQQLPPPVKEHVLTAFTSAIDDVFLASLPFVLLALVVACFLKEIPLGTRTSEPGAMAG</sequence>
<dbReference type="NCBIfam" id="TIGR00711">
    <property type="entry name" value="efflux_EmrB"/>
    <property type="match status" value="1"/>
</dbReference>
<comment type="subcellular location">
    <subcellularLocation>
        <location evidence="1">Cell membrane</location>
        <topology evidence="1">Multi-pass membrane protein</topology>
    </subcellularLocation>
</comment>
<dbReference type="Gene3D" id="1.20.1720.10">
    <property type="entry name" value="Multidrug resistance protein D"/>
    <property type="match status" value="1"/>
</dbReference>
<name>A0A940WE27_9ACTN</name>
<reference evidence="10" key="1">
    <citation type="submission" date="2021-02" db="EMBL/GenBank/DDBJ databases">
        <title>Draft genome sequence of Microbispora sp. RL4-1S isolated from rice leaves in Thailand.</title>
        <authorList>
            <person name="Muangham S."/>
            <person name="Duangmal K."/>
        </authorList>
    </citation>
    <scope>NUCLEOTIDE SEQUENCE</scope>
    <source>
        <strain evidence="10">RL4-1S</strain>
    </source>
</reference>
<dbReference type="Proteomes" id="UP000674234">
    <property type="component" value="Unassembled WGS sequence"/>
</dbReference>
<dbReference type="CDD" id="cd17502">
    <property type="entry name" value="MFS_Azr1_MDR_like"/>
    <property type="match status" value="1"/>
</dbReference>
<evidence type="ECO:0000256" key="4">
    <source>
        <dbReference type="ARBA" id="ARBA00022475"/>
    </source>
</evidence>
<feature type="transmembrane region" description="Helical" evidence="8">
    <location>
        <begin position="313"/>
        <end position="330"/>
    </location>
</feature>
<feature type="transmembrane region" description="Helical" evidence="8">
    <location>
        <begin position="240"/>
        <end position="259"/>
    </location>
</feature>
<feature type="transmembrane region" description="Helical" evidence="8">
    <location>
        <begin position="342"/>
        <end position="361"/>
    </location>
</feature>
<dbReference type="SUPFAM" id="SSF103473">
    <property type="entry name" value="MFS general substrate transporter"/>
    <property type="match status" value="1"/>
</dbReference>
<feature type="transmembrane region" description="Helical" evidence="8">
    <location>
        <begin position="478"/>
        <end position="496"/>
    </location>
</feature>
<evidence type="ECO:0000256" key="5">
    <source>
        <dbReference type="ARBA" id="ARBA00022692"/>
    </source>
</evidence>
<keyword evidence="4" id="KW-1003">Cell membrane</keyword>
<dbReference type="InterPro" id="IPR011701">
    <property type="entry name" value="MFS"/>
</dbReference>
<comment type="caution">
    <text evidence="10">The sequence shown here is derived from an EMBL/GenBank/DDBJ whole genome shotgun (WGS) entry which is preliminary data.</text>
</comment>
<keyword evidence="5 8" id="KW-0812">Transmembrane</keyword>